<dbReference type="Proteomes" id="UP000288805">
    <property type="component" value="Unassembled WGS sequence"/>
</dbReference>
<proteinExistence type="predicted"/>
<reference evidence="1 2" key="1">
    <citation type="journal article" date="2018" name="PLoS Genet.">
        <title>Population sequencing reveals clonal diversity and ancestral inbreeding in the grapevine cultivar Chardonnay.</title>
        <authorList>
            <person name="Roach M.J."/>
            <person name="Johnson D.L."/>
            <person name="Bohlmann J."/>
            <person name="van Vuuren H.J."/>
            <person name="Jones S.J."/>
            <person name="Pretorius I.S."/>
            <person name="Schmidt S.A."/>
            <person name="Borneman A.R."/>
        </authorList>
    </citation>
    <scope>NUCLEOTIDE SEQUENCE [LARGE SCALE GENOMIC DNA]</scope>
    <source>
        <strain evidence="2">cv. Chardonnay</strain>
        <tissue evidence="1">Leaf</tissue>
    </source>
</reference>
<organism evidence="1 2">
    <name type="scientific">Vitis vinifera</name>
    <name type="common">Grape</name>
    <dbReference type="NCBI Taxonomy" id="29760"/>
    <lineage>
        <taxon>Eukaryota</taxon>
        <taxon>Viridiplantae</taxon>
        <taxon>Streptophyta</taxon>
        <taxon>Embryophyta</taxon>
        <taxon>Tracheophyta</taxon>
        <taxon>Spermatophyta</taxon>
        <taxon>Magnoliopsida</taxon>
        <taxon>eudicotyledons</taxon>
        <taxon>Gunneridae</taxon>
        <taxon>Pentapetalae</taxon>
        <taxon>rosids</taxon>
        <taxon>Vitales</taxon>
        <taxon>Vitaceae</taxon>
        <taxon>Viteae</taxon>
        <taxon>Vitis</taxon>
    </lineage>
</organism>
<name>A0A438FDJ8_VITVI</name>
<dbReference type="AlphaFoldDB" id="A0A438FDJ8"/>
<accession>A0A438FDJ8</accession>
<comment type="caution">
    <text evidence="1">The sequence shown here is derived from an EMBL/GenBank/DDBJ whole genome shotgun (WGS) entry which is preliminary data.</text>
</comment>
<protein>
    <submittedName>
        <fullName evidence="1">Uncharacterized protein</fullName>
    </submittedName>
</protein>
<evidence type="ECO:0000313" key="2">
    <source>
        <dbReference type="Proteomes" id="UP000288805"/>
    </source>
</evidence>
<gene>
    <name evidence="1" type="ORF">CK203_116566</name>
</gene>
<sequence>MEASHLFRRRVEGCVPSEGSMLCSQFDLPSWVRVEGRLVRFLEISDMNQQVVMVDQFTTAMDETPHDSLPPPPPPPVLTVLQASSYLLHGHSEVAPPAVVQTTIIDDVHTYGPYRAAYETFRMPDIERYTALLPSHSPPTLQHNVSRRELEVLRQRSDESVSSFISRRHGKIAEIIDRPSEKDQIQMVLRSLQPRIARHVVEYRSRAPHQTYDQAYMPRTLVLPYFATQGTERPHALRKLTKAKLLMALIPKSLPQPVPPQFKMDLYCQVTLGLQTPTPFKLVPEVASVQTTTVVPLTFPYYSAQTPFVLILDVEKVRTPYVDDVHIPDIQNVIRGSRVRCIDSSPEPDQSRDYHHSEGLSHMVTVGKAICIVFSDDDLPPEDNGLALNVYPLATAIALGYTPFDFGPSTQTVLRIPTSFNCYWVDLGFTELRPFLILFIRSTMVLDIMRNMSYLPGMGLGWRQHGPSEFMAIPIMIYHSDLGSSPLRASESQMPSDGIIRGLSTVQEAELQRLIHWLQLSDGAPSTSTSALAAPSSLDRISLMTLYFQDEIDEHGIFSEIRDIIGPALEVTEDVIVVADLFDGHVGPVEGASDFVNLPFSFDVLSGFISRSDDVHDFSFMDLSVFEYLLIFYDITLFVHSSPTSQILDIDDDIARHDSDDDSSSASDLDPIDQRVSPATEHTKVVDFGIADQPSELKIGSDLSTDESDCLIQLLKSYLNIFAWSYEDMPGLNPSISSIVCHFYPMPDRLSKS</sequence>
<evidence type="ECO:0000313" key="1">
    <source>
        <dbReference type="EMBL" id="RVW58067.1"/>
    </source>
</evidence>
<dbReference type="EMBL" id="QGNW01000986">
    <property type="protein sequence ID" value="RVW58067.1"/>
    <property type="molecule type" value="Genomic_DNA"/>
</dbReference>